<dbReference type="SMART" id="SM00487">
    <property type="entry name" value="DEXDc"/>
    <property type="match status" value="1"/>
</dbReference>
<dbReference type="InterPro" id="IPR038718">
    <property type="entry name" value="SNF2-like_sf"/>
</dbReference>
<dbReference type="Pfam" id="PF13091">
    <property type="entry name" value="PLDc_2"/>
    <property type="match status" value="1"/>
</dbReference>
<dbReference type="EMBL" id="JAUSVL010000001">
    <property type="protein sequence ID" value="MDQ0290432.1"/>
    <property type="molecule type" value="Genomic_DNA"/>
</dbReference>
<dbReference type="CDD" id="cd18793">
    <property type="entry name" value="SF2_C_SNF"/>
    <property type="match status" value="1"/>
</dbReference>
<evidence type="ECO:0000256" key="2">
    <source>
        <dbReference type="SAM" id="MobiDB-lite"/>
    </source>
</evidence>
<accession>A0AAE3VH70</accession>
<dbReference type="RefSeq" id="WP_307261954.1">
    <property type="nucleotide sequence ID" value="NZ_JAUSVL010000001.1"/>
</dbReference>
<dbReference type="PANTHER" id="PTHR45766:SF6">
    <property type="entry name" value="SWI_SNF-RELATED MATRIX-ASSOCIATED ACTIN-DEPENDENT REGULATOR OF CHROMATIN SUBFAMILY A-LIKE PROTEIN 1"/>
    <property type="match status" value="1"/>
</dbReference>
<dbReference type="InterPro" id="IPR049730">
    <property type="entry name" value="SNF2/RAD54-like_C"/>
</dbReference>
<dbReference type="PANTHER" id="PTHR45766">
    <property type="entry name" value="DNA ANNEALING HELICASE AND ENDONUCLEASE ZRANB3 FAMILY MEMBER"/>
    <property type="match status" value="1"/>
</dbReference>
<evidence type="ECO:0000313" key="5">
    <source>
        <dbReference type="EMBL" id="MDQ0290432.1"/>
    </source>
</evidence>
<dbReference type="Proteomes" id="UP001238163">
    <property type="component" value="Unassembled WGS sequence"/>
</dbReference>
<dbReference type="PROSITE" id="PS51194">
    <property type="entry name" value="HELICASE_CTER"/>
    <property type="match status" value="1"/>
</dbReference>
<dbReference type="Gene3D" id="3.40.50.300">
    <property type="entry name" value="P-loop containing nucleotide triphosphate hydrolases"/>
    <property type="match status" value="1"/>
</dbReference>
<comment type="caution">
    <text evidence="5">The sequence shown here is derived from an EMBL/GenBank/DDBJ whole genome shotgun (WGS) entry which is preliminary data.</text>
</comment>
<dbReference type="Gene3D" id="3.30.870.10">
    <property type="entry name" value="Endonuclease Chain A"/>
    <property type="match status" value="1"/>
</dbReference>
<reference evidence="5" key="1">
    <citation type="submission" date="2023-07" db="EMBL/GenBank/DDBJ databases">
        <title>Genomic Encyclopedia of Type Strains, Phase IV (KMG-IV): sequencing the most valuable type-strain genomes for metagenomic binning, comparative biology and taxonomic classification.</title>
        <authorList>
            <person name="Goeker M."/>
        </authorList>
    </citation>
    <scope>NUCLEOTIDE SEQUENCE</scope>
    <source>
        <strain evidence="5">DSM 24202</strain>
    </source>
</reference>
<feature type="domain" description="Helicase C-terminal" evidence="4">
    <location>
        <begin position="770"/>
        <end position="951"/>
    </location>
</feature>
<evidence type="ECO:0000256" key="1">
    <source>
        <dbReference type="ARBA" id="ARBA00022801"/>
    </source>
</evidence>
<dbReference type="InterPro" id="IPR000330">
    <property type="entry name" value="SNF2_N"/>
</dbReference>
<dbReference type="PROSITE" id="PS51192">
    <property type="entry name" value="HELICASE_ATP_BIND_1"/>
    <property type="match status" value="1"/>
</dbReference>
<proteinExistence type="predicted"/>
<dbReference type="SMART" id="SM00490">
    <property type="entry name" value="HELICc"/>
    <property type="match status" value="1"/>
</dbReference>
<dbReference type="Pfam" id="PF00176">
    <property type="entry name" value="SNF2-rel_dom"/>
    <property type="match status" value="1"/>
</dbReference>
<dbReference type="AlphaFoldDB" id="A0AAE3VH70"/>
<protein>
    <submittedName>
        <fullName evidence="5">Superfamily II DNA or RNA helicase/HKD family nuclease</fullName>
    </submittedName>
</protein>
<dbReference type="GO" id="GO:0005524">
    <property type="term" value="F:ATP binding"/>
    <property type="evidence" value="ECO:0007669"/>
    <property type="project" value="InterPro"/>
</dbReference>
<feature type="region of interest" description="Disordered" evidence="2">
    <location>
        <begin position="189"/>
        <end position="209"/>
    </location>
</feature>
<evidence type="ECO:0000259" key="4">
    <source>
        <dbReference type="PROSITE" id="PS51194"/>
    </source>
</evidence>
<evidence type="ECO:0000259" key="3">
    <source>
        <dbReference type="PROSITE" id="PS51192"/>
    </source>
</evidence>
<dbReference type="SUPFAM" id="SSF56024">
    <property type="entry name" value="Phospholipase D/nuclease"/>
    <property type="match status" value="1"/>
</dbReference>
<gene>
    <name evidence="5" type="ORF">J3R75_002539</name>
</gene>
<evidence type="ECO:0000313" key="6">
    <source>
        <dbReference type="Proteomes" id="UP001238163"/>
    </source>
</evidence>
<dbReference type="Gene3D" id="3.40.50.10810">
    <property type="entry name" value="Tandem AAA-ATPase domain"/>
    <property type="match status" value="1"/>
</dbReference>
<dbReference type="Pfam" id="PF00271">
    <property type="entry name" value="Helicase_C"/>
    <property type="match status" value="1"/>
</dbReference>
<dbReference type="SUPFAM" id="SSF52540">
    <property type="entry name" value="P-loop containing nucleoside triphosphate hydrolases"/>
    <property type="match status" value="2"/>
</dbReference>
<feature type="domain" description="Helicase ATP-binding" evidence="3">
    <location>
        <begin position="273"/>
        <end position="424"/>
    </location>
</feature>
<keyword evidence="5" id="KW-0547">Nucleotide-binding</keyword>
<dbReference type="InterPro" id="IPR027417">
    <property type="entry name" value="P-loop_NTPase"/>
</dbReference>
<keyword evidence="6" id="KW-1185">Reference proteome</keyword>
<name>A0AAE3VH70_9BACT</name>
<keyword evidence="1" id="KW-0378">Hydrolase</keyword>
<sequence>MSIERLLAWDKESVNHMGAFLGDQIRNCDSIDILTGYFYANGLEAITEAISEHRDKKLTLRILVGMDADISTRGLVYALYSREHKQFPTELIKDTLQKIEAQLTEADENYQLPYDVSKIEICVRRTKEKNHSKVYLLGGKSFTCGSSNLTKDGLSRRHECNVHVKDQALTREVQDKFEELWASSLPIDVFTDQTGDGEGTGPSEDSKDTTRPWTVFDAYMKIMHEYLKGKEPEAELSEKIKSIVTQATYFDKDGNEQPFTSYYYQTKGVADAYKILQQYGGVIIADVVGLGKTVMASALASMLDGPGMIIAPAHLLKGEDSWETYLGRKNGNDTSKPLGFALTPKGWSAHSMDESKLTDLREFKAARTLIIDEAHNFRNPNTALYDGMSAALNQSPKNIIFLSATPFNNSPKDLESLVKLFPAERIQSVRDTLTNHVGKYEKELIEWKSLRADKIAQLKKQETISDEMLKDLENSADKLQALGREIKNVVMPLIMRRNRIDLKETPEFWADIAGKMPVEMPPVNFSVRLDDSQIDFYNAILQKYFGGECQFAGTIYHPHDYTESKGDRDSERQNNLRDMIRRIVVARWESSPYAFQKTLDKLIQNHRTALEYLDKYGVLIGNASMIKQLKRKKNITEGEIEELGDSDSIESNTSTLTWEQLCDMLQKPGVETIYVTAGISLAHREQIDRLTQTDKQKKPTLVLNGKFLSDLKDDAALLEQIRREFKPADYCGVEKDKKLAKMLEVVAAIQENDDTFSKMIREQAFPENLKLDDTQETTSAANNPRKVIIFTSYADTAEYIASALDQQGRCRDKYLFFVGSTDAARKASREAIRAAFKHDEMDALSTDKMILVCTDVLSEGVNLNQARVVINYDLTYNPVRVIQRVGRINRIRGKAFDKIFKVNFFPTDKGEQETHVRDYAVHKMQMIHEIMGMDAQMISLDETPGKTQLVHAGSSCEADNDETKIRTLFEYGLLLECGANPQTRKEYQAAINQWPEFQGIVSANQQGMYLFLNKFGIPVHYIGLSDKDDNNHYSPKNCYQALQEMLGMADDKDMNQKKLFDTRTLLPMKPFLDSYEGILQGYTNQNITRALTEQEKKYGRLFAENEDQLDALFPGNSGIKKKILDYFINHSPKFVKQMIKDIKDGNKQSILDSLPKDFETKQAQKYEITFVATLVSPITAQEVKS</sequence>
<dbReference type="GO" id="GO:0004386">
    <property type="term" value="F:helicase activity"/>
    <property type="evidence" value="ECO:0007669"/>
    <property type="project" value="UniProtKB-KW"/>
</dbReference>
<keyword evidence="5" id="KW-0347">Helicase</keyword>
<keyword evidence="5" id="KW-0067">ATP-binding</keyword>
<dbReference type="InterPro" id="IPR001650">
    <property type="entry name" value="Helicase_C-like"/>
</dbReference>
<dbReference type="GO" id="GO:0016787">
    <property type="term" value="F:hydrolase activity"/>
    <property type="evidence" value="ECO:0007669"/>
    <property type="project" value="UniProtKB-KW"/>
</dbReference>
<dbReference type="InterPro" id="IPR025202">
    <property type="entry name" value="PLD-like_dom"/>
</dbReference>
<dbReference type="InterPro" id="IPR014001">
    <property type="entry name" value="Helicase_ATP-bd"/>
</dbReference>
<organism evidence="5 6">
    <name type="scientific">Oligosphaera ethanolica</name>
    <dbReference type="NCBI Taxonomy" id="760260"/>
    <lineage>
        <taxon>Bacteria</taxon>
        <taxon>Pseudomonadati</taxon>
        <taxon>Lentisphaerota</taxon>
        <taxon>Oligosphaeria</taxon>
        <taxon>Oligosphaerales</taxon>
        <taxon>Oligosphaeraceae</taxon>
        <taxon>Oligosphaera</taxon>
    </lineage>
</organism>